<feature type="domain" description="TF-B3" evidence="6">
    <location>
        <begin position="153"/>
        <end position="246"/>
    </location>
</feature>
<comment type="subcellular location">
    <subcellularLocation>
        <location evidence="1">Nucleus</location>
    </subcellularLocation>
</comment>
<keyword evidence="5" id="KW-0539">Nucleus</keyword>
<keyword evidence="8" id="KW-1185">Reference proteome</keyword>
<evidence type="ECO:0000256" key="2">
    <source>
        <dbReference type="ARBA" id="ARBA00023015"/>
    </source>
</evidence>
<dbReference type="PANTHER" id="PTHR31674">
    <property type="entry name" value="B3 DOMAIN-CONTAINING PROTEIN REM-LIKE 3-RELATED"/>
    <property type="match status" value="1"/>
</dbReference>
<dbReference type="CDD" id="cd10017">
    <property type="entry name" value="B3_DNA"/>
    <property type="match status" value="4"/>
</dbReference>
<reference evidence="7 8" key="1">
    <citation type="submission" date="2023-10" db="EMBL/GenBank/DDBJ databases">
        <title>Genome-Wide Identification Analysis in wild type Solanum Pinnatisectum Reveals Some Genes Defensing Phytophthora Infestans.</title>
        <authorList>
            <person name="Sun C."/>
        </authorList>
    </citation>
    <scope>NUCLEOTIDE SEQUENCE [LARGE SCALE GENOMIC DNA]</scope>
    <source>
        <strain evidence="7">LQN</strain>
        <tissue evidence="7">Leaf</tissue>
    </source>
</reference>
<feature type="domain" description="TF-B3" evidence="6">
    <location>
        <begin position="438"/>
        <end position="499"/>
    </location>
</feature>
<organism evidence="7 8">
    <name type="scientific">Solanum pinnatisectum</name>
    <name type="common">tansyleaf nightshade</name>
    <dbReference type="NCBI Taxonomy" id="50273"/>
    <lineage>
        <taxon>Eukaryota</taxon>
        <taxon>Viridiplantae</taxon>
        <taxon>Streptophyta</taxon>
        <taxon>Embryophyta</taxon>
        <taxon>Tracheophyta</taxon>
        <taxon>Spermatophyta</taxon>
        <taxon>Magnoliopsida</taxon>
        <taxon>eudicotyledons</taxon>
        <taxon>Gunneridae</taxon>
        <taxon>Pentapetalae</taxon>
        <taxon>asterids</taxon>
        <taxon>lamiids</taxon>
        <taxon>Solanales</taxon>
        <taxon>Solanaceae</taxon>
        <taxon>Solanoideae</taxon>
        <taxon>Solaneae</taxon>
        <taxon>Solanum</taxon>
    </lineage>
</organism>
<protein>
    <recommendedName>
        <fullName evidence="6">TF-B3 domain-containing protein</fullName>
    </recommendedName>
</protein>
<evidence type="ECO:0000313" key="7">
    <source>
        <dbReference type="EMBL" id="KAK4729179.1"/>
    </source>
</evidence>
<comment type="caution">
    <text evidence="7">The sequence shown here is derived from an EMBL/GenBank/DDBJ whole genome shotgun (WGS) entry which is preliminary data.</text>
</comment>
<proteinExistence type="predicted"/>
<dbReference type="PROSITE" id="PS50863">
    <property type="entry name" value="B3"/>
    <property type="match status" value="4"/>
</dbReference>
<dbReference type="EMBL" id="JAWPEI010000004">
    <property type="protein sequence ID" value="KAK4729179.1"/>
    <property type="molecule type" value="Genomic_DNA"/>
</dbReference>
<dbReference type="AlphaFoldDB" id="A0AAV9LVX2"/>
<evidence type="ECO:0000313" key="8">
    <source>
        <dbReference type="Proteomes" id="UP001311915"/>
    </source>
</evidence>
<evidence type="ECO:0000256" key="1">
    <source>
        <dbReference type="ARBA" id="ARBA00004123"/>
    </source>
</evidence>
<dbReference type="PANTHER" id="PTHR31674:SF72">
    <property type="entry name" value="B3 DOMAIN-CONTAINING PROTEIN REM17-LIKE"/>
    <property type="match status" value="1"/>
</dbReference>
<evidence type="ECO:0000259" key="6">
    <source>
        <dbReference type="PROSITE" id="PS50863"/>
    </source>
</evidence>
<feature type="domain" description="TF-B3" evidence="6">
    <location>
        <begin position="7"/>
        <end position="95"/>
    </location>
</feature>
<dbReference type="InterPro" id="IPR003340">
    <property type="entry name" value="B3_DNA-bd"/>
</dbReference>
<dbReference type="GO" id="GO:0003677">
    <property type="term" value="F:DNA binding"/>
    <property type="evidence" value="ECO:0007669"/>
    <property type="project" value="UniProtKB-KW"/>
</dbReference>
<keyword evidence="2" id="KW-0805">Transcription regulation</keyword>
<dbReference type="InterPro" id="IPR015300">
    <property type="entry name" value="DNA-bd_pseudobarrel_sf"/>
</dbReference>
<name>A0AAV9LVX2_9SOLN</name>
<dbReference type="Gene3D" id="2.40.330.10">
    <property type="entry name" value="DNA-binding pseudobarrel domain"/>
    <property type="match status" value="4"/>
</dbReference>
<evidence type="ECO:0000256" key="4">
    <source>
        <dbReference type="ARBA" id="ARBA00023163"/>
    </source>
</evidence>
<keyword evidence="4" id="KW-0804">Transcription</keyword>
<evidence type="ECO:0000256" key="3">
    <source>
        <dbReference type="ARBA" id="ARBA00023125"/>
    </source>
</evidence>
<dbReference type="Proteomes" id="UP001311915">
    <property type="component" value="Unassembled WGS sequence"/>
</dbReference>
<accession>A0AAV9LVX2</accession>
<feature type="domain" description="TF-B3" evidence="6">
    <location>
        <begin position="286"/>
        <end position="379"/>
    </location>
</feature>
<gene>
    <name evidence="7" type="ORF">R3W88_022167</name>
</gene>
<dbReference type="SMART" id="SM01019">
    <property type="entry name" value="B3"/>
    <property type="match status" value="4"/>
</dbReference>
<sequence>MKFTPKKPHFFKPILPNFKHGIKIPVAFSKHLKGCNQEHAILRKAGKKWLVKVNGRLLEEGWAKFAKEHDLQLGDCLIFRHEGNLEFEVSIFGSNHFEREYEQIPEGGEEINHTCKKIISQVKTTEKPKLNIKSHEIVPKVEAAENMPLGRPHFIYTVTPYCLTRDHVQLPVSFARENSHTNRKCTITIRDEQRSWIFTLYSSGAHTYIKGKWREFCIANCLKKGDQIMLEIVENGMNPVLRFYDLRANASLQLEGKKPNLDAEKVSSRREEANVPASPSANANSQFVSIIQPYAIIRTLFYLPLAFARPNGLMRRCKMILKDEKQRSWSVQLGEVGPRFAITKGWRQFREANAVQVGDTYKFELIDNGTTPVAYFHRTRANASVQPEGKKPNLDSKRVSARSNEADVPASTCANANPQFISTINPYCIHSPFLVSCKMILRDEKQRSWSVLLAPMGHHIAITKGWRQFREANGVQVGDTYKFELIDNGTIPIAYFHCKYSGKDAKPSERPLTNINTQLVIYKEN</sequence>
<dbReference type="GO" id="GO:0005634">
    <property type="term" value="C:nucleus"/>
    <property type="evidence" value="ECO:0007669"/>
    <property type="project" value="UniProtKB-SubCell"/>
</dbReference>
<dbReference type="SUPFAM" id="SSF101936">
    <property type="entry name" value="DNA-binding pseudobarrel domain"/>
    <property type="match status" value="4"/>
</dbReference>
<keyword evidence="3" id="KW-0238">DNA-binding</keyword>
<dbReference type="InterPro" id="IPR039218">
    <property type="entry name" value="REM_fam"/>
</dbReference>
<dbReference type="Pfam" id="PF02362">
    <property type="entry name" value="B3"/>
    <property type="match status" value="4"/>
</dbReference>
<evidence type="ECO:0000256" key="5">
    <source>
        <dbReference type="ARBA" id="ARBA00023242"/>
    </source>
</evidence>